<dbReference type="Proteomes" id="UP001500731">
    <property type="component" value="Unassembled WGS sequence"/>
</dbReference>
<keyword evidence="3" id="KW-0238">DNA-binding</keyword>
<evidence type="ECO:0000256" key="1">
    <source>
        <dbReference type="ARBA" id="ARBA00022553"/>
    </source>
</evidence>
<reference evidence="9" key="1">
    <citation type="journal article" date="2019" name="Int. J. Syst. Evol. Microbiol.">
        <title>The Global Catalogue of Microorganisms (GCM) 10K type strain sequencing project: providing services to taxonomists for standard genome sequencing and annotation.</title>
        <authorList>
            <consortium name="The Broad Institute Genomics Platform"/>
            <consortium name="The Broad Institute Genome Sequencing Center for Infectious Disease"/>
            <person name="Wu L."/>
            <person name="Ma J."/>
        </authorList>
    </citation>
    <scope>NUCLEOTIDE SEQUENCE [LARGE SCALE GENOMIC DNA]</scope>
    <source>
        <strain evidence="9">JCM 17839</strain>
    </source>
</reference>
<dbReference type="SUPFAM" id="SSF52172">
    <property type="entry name" value="CheY-like"/>
    <property type="match status" value="1"/>
</dbReference>
<evidence type="ECO:0000256" key="4">
    <source>
        <dbReference type="ARBA" id="ARBA00023163"/>
    </source>
</evidence>
<dbReference type="PROSITE" id="PS50043">
    <property type="entry name" value="HTH_LUXR_2"/>
    <property type="match status" value="1"/>
</dbReference>
<dbReference type="Gene3D" id="3.40.50.2300">
    <property type="match status" value="1"/>
</dbReference>
<evidence type="ECO:0000259" key="7">
    <source>
        <dbReference type="PROSITE" id="PS50110"/>
    </source>
</evidence>
<dbReference type="InterPro" id="IPR058245">
    <property type="entry name" value="NreC/VraR/RcsB-like_REC"/>
</dbReference>
<dbReference type="InterPro" id="IPR011006">
    <property type="entry name" value="CheY-like_superfamily"/>
</dbReference>
<keyword evidence="4" id="KW-0804">Transcription</keyword>
<dbReference type="SMART" id="SM00448">
    <property type="entry name" value="REC"/>
    <property type="match status" value="1"/>
</dbReference>
<feature type="domain" description="Response regulatory" evidence="7">
    <location>
        <begin position="3"/>
        <end position="122"/>
    </location>
</feature>
<dbReference type="EMBL" id="BAABGP010000026">
    <property type="protein sequence ID" value="GAA4491629.1"/>
    <property type="molecule type" value="Genomic_DNA"/>
</dbReference>
<dbReference type="Pfam" id="PF00072">
    <property type="entry name" value="Response_reg"/>
    <property type="match status" value="1"/>
</dbReference>
<proteinExistence type="predicted"/>
<keyword evidence="1 5" id="KW-0597">Phosphoprotein</keyword>
<name>A0ABP8PSJ8_9MICO</name>
<dbReference type="CDD" id="cd17535">
    <property type="entry name" value="REC_NarL-like"/>
    <property type="match status" value="1"/>
</dbReference>
<keyword evidence="9" id="KW-1185">Reference proteome</keyword>
<evidence type="ECO:0000313" key="8">
    <source>
        <dbReference type="EMBL" id="GAA4491629.1"/>
    </source>
</evidence>
<dbReference type="PRINTS" id="PR00038">
    <property type="entry name" value="HTHLUXR"/>
</dbReference>
<dbReference type="Pfam" id="PF00196">
    <property type="entry name" value="GerE"/>
    <property type="match status" value="1"/>
</dbReference>
<accession>A0ABP8PSJ8</accession>
<keyword evidence="2" id="KW-0805">Transcription regulation</keyword>
<comment type="caution">
    <text evidence="8">The sequence shown here is derived from an EMBL/GenBank/DDBJ whole genome shotgun (WGS) entry which is preliminary data.</text>
</comment>
<dbReference type="PANTHER" id="PTHR43214:SF24">
    <property type="entry name" value="TRANSCRIPTIONAL REGULATORY PROTEIN NARL-RELATED"/>
    <property type="match status" value="1"/>
</dbReference>
<dbReference type="RefSeq" id="WP_345188846.1">
    <property type="nucleotide sequence ID" value="NZ_BAABGP010000026.1"/>
</dbReference>
<feature type="modified residue" description="4-aspartylphosphate" evidence="5">
    <location>
        <position position="55"/>
    </location>
</feature>
<organism evidence="8 9">
    <name type="scientific">Microbacterium panaciterrae</name>
    <dbReference type="NCBI Taxonomy" id="985759"/>
    <lineage>
        <taxon>Bacteria</taxon>
        <taxon>Bacillati</taxon>
        <taxon>Actinomycetota</taxon>
        <taxon>Actinomycetes</taxon>
        <taxon>Micrococcales</taxon>
        <taxon>Microbacteriaceae</taxon>
        <taxon>Microbacterium</taxon>
    </lineage>
</organism>
<dbReference type="InterPro" id="IPR000792">
    <property type="entry name" value="Tscrpt_reg_LuxR_C"/>
</dbReference>
<feature type="domain" description="HTH luxR-type" evidence="6">
    <location>
        <begin position="152"/>
        <end position="217"/>
    </location>
</feature>
<dbReference type="InterPro" id="IPR016032">
    <property type="entry name" value="Sig_transdc_resp-reg_C-effctor"/>
</dbReference>
<dbReference type="SMART" id="SM00421">
    <property type="entry name" value="HTH_LUXR"/>
    <property type="match status" value="1"/>
</dbReference>
<evidence type="ECO:0000256" key="2">
    <source>
        <dbReference type="ARBA" id="ARBA00023015"/>
    </source>
</evidence>
<dbReference type="PROSITE" id="PS50110">
    <property type="entry name" value="RESPONSE_REGULATORY"/>
    <property type="match status" value="1"/>
</dbReference>
<dbReference type="SUPFAM" id="SSF46894">
    <property type="entry name" value="C-terminal effector domain of the bipartite response regulators"/>
    <property type="match status" value="1"/>
</dbReference>
<evidence type="ECO:0000256" key="5">
    <source>
        <dbReference type="PROSITE-ProRule" id="PRU00169"/>
    </source>
</evidence>
<evidence type="ECO:0000313" key="9">
    <source>
        <dbReference type="Proteomes" id="UP001500731"/>
    </source>
</evidence>
<protein>
    <submittedName>
        <fullName evidence="8">Response regulator transcription factor</fullName>
    </submittedName>
</protein>
<dbReference type="PANTHER" id="PTHR43214">
    <property type="entry name" value="TWO-COMPONENT RESPONSE REGULATOR"/>
    <property type="match status" value="1"/>
</dbReference>
<dbReference type="InterPro" id="IPR001789">
    <property type="entry name" value="Sig_transdc_resp-reg_receiver"/>
</dbReference>
<evidence type="ECO:0000259" key="6">
    <source>
        <dbReference type="PROSITE" id="PS50043"/>
    </source>
</evidence>
<dbReference type="PROSITE" id="PS00622">
    <property type="entry name" value="HTH_LUXR_1"/>
    <property type="match status" value="1"/>
</dbReference>
<sequence length="224" mass="23795">MTGVLIVDDQEMIRAGLRTILEARGELIVVDDVGDGFQALEVLERRDDVDVVLMDIRMPGIDGVETTRRIRARYNSEQVKIIVLTTFEHDDNVIAALQAGANGFLGKGVGPAELASGIAEVAAGGGTLSAAAAAAVIGKVTESPQAPVDAELAARFESLTPRELDVVRAITSGRTNEEIGQEMFVSPFTVKTHANRAMAKVGARDRAQLVVFAFQAGVTETPRP</sequence>
<dbReference type="CDD" id="cd06170">
    <property type="entry name" value="LuxR_C_like"/>
    <property type="match status" value="1"/>
</dbReference>
<evidence type="ECO:0000256" key="3">
    <source>
        <dbReference type="ARBA" id="ARBA00023125"/>
    </source>
</evidence>
<dbReference type="InterPro" id="IPR039420">
    <property type="entry name" value="WalR-like"/>
</dbReference>
<gene>
    <name evidence="8" type="ORF">GCM10023171_35800</name>
</gene>